<dbReference type="AlphaFoldDB" id="A0A0C9Y9C2"/>
<organism evidence="1 2">
    <name type="scientific">Laccaria amethystina LaAM-08-1</name>
    <dbReference type="NCBI Taxonomy" id="1095629"/>
    <lineage>
        <taxon>Eukaryota</taxon>
        <taxon>Fungi</taxon>
        <taxon>Dikarya</taxon>
        <taxon>Basidiomycota</taxon>
        <taxon>Agaricomycotina</taxon>
        <taxon>Agaricomycetes</taxon>
        <taxon>Agaricomycetidae</taxon>
        <taxon>Agaricales</taxon>
        <taxon>Agaricineae</taxon>
        <taxon>Hydnangiaceae</taxon>
        <taxon>Laccaria</taxon>
    </lineage>
</organism>
<evidence type="ECO:0000313" key="1">
    <source>
        <dbReference type="EMBL" id="KIK04618.1"/>
    </source>
</evidence>
<name>A0A0C9Y9C2_9AGAR</name>
<evidence type="ECO:0000313" key="2">
    <source>
        <dbReference type="Proteomes" id="UP000054477"/>
    </source>
</evidence>
<reference evidence="2" key="2">
    <citation type="submission" date="2015-01" db="EMBL/GenBank/DDBJ databases">
        <title>Evolutionary Origins and Diversification of the Mycorrhizal Mutualists.</title>
        <authorList>
            <consortium name="DOE Joint Genome Institute"/>
            <consortium name="Mycorrhizal Genomics Consortium"/>
            <person name="Kohler A."/>
            <person name="Kuo A."/>
            <person name="Nagy L.G."/>
            <person name="Floudas D."/>
            <person name="Copeland A."/>
            <person name="Barry K.W."/>
            <person name="Cichocki N."/>
            <person name="Veneault-Fourrey C."/>
            <person name="LaButti K."/>
            <person name="Lindquist E.A."/>
            <person name="Lipzen A."/>
            <person name="Lundell T."/>
            <person name="Morin E."/>
            <person name="Murat C."/>
            <person name="Riley R."/>
            <person name="Ohm R."/>
            <person name="Sun H."/>
            <person name="Tunlid A."/>
            <person name="Henrissat B."/>
            <person name="Grigoriev I.V."/>
            <person name="Hibbett D.S."/>
            <person name="Martin F."/>
        </authorList>
    </citation>
    <scope>NUCLEOTIDE SEQUENCE [LARGE SCALE GENOMIC DNA]</scope>
    <source>
        <strain evidence="2">LaAM-08-1</strain>
    </source>
</reference>
<dbReference type="HOGENOM" id="CLU_2184405_0_0_1"/>
<dbReference type="Proteomes" id="UP000054477">
    <property type="component" value="Unassembled WGS sequence"/>
</dbReference>
<dbReference type="EMBL" id="KN838567">
    <property type="protein sequence ID" value="KIK04618.1"/>
    <property type="molecule type" value="Genomic_DNA"/>
</dbReference>
<reference evidence="1 2" key="1">
    <citation type="submission" date="2014-04" db="EMBL/GenBank/DDBJ databases">
        <authorList>
            <consortium name="DOE Joint Genome Institute"/>
            <person name="Kuo A."/>
            <person name="Kohler A."/>
            <person name="Nagy L.G."/>
            <person name="Floudas D."/>
            <person name="Copeland A."/>
            <person name="Barry K.W."/>
            <person name="Cichocki N."/>
            <person name="Veneault-Fourrey C."/>
            <person name="LaButti K."/>
            <person name="Lindquist E.A."/>
            <person name="Lipzen A."/>
            <person name="Lundell T."/>
            <person name="Morin E."/>
            <person name="Murat C."/>
            <person name="Sun H."/>
            <person name="Tunlid A."/>
            <person name="Henrissat B."/>
            <person name="Grigoriev I.V."/>
            <person name="Hibbett D.S."/>
            <person name="Martin F."/>
            <person name="Nordberg H.P."/>
            <person name="Cantor M.N."/>
            <person name="Hua S.X."/>
        </authorList>
    </citation>
    <scope>NUCLEOTIDE SEQUENCE [LARGE SCALE GENOMIC DNA]</scope>
    <source>
        <strain evidence="1 2">LaAM-08-1</strain>
    </source>
</reference>
<protein>
    <submittedName>
        <fullName evidence="1">Uncharacterized protein</fullName>
    </submittedName>
</protein>
<keyword evidence="2" id="KW-1185">Reference proteome</keyword>
<sequence>MQFSSFFGRKRPYIHLPPYDCLSHHTQTFLYSLDASCPVLTCRIINIPDSVDAPDGLISYMSSRVPITNQFTYLVVTGLWKFHISTVDCCRRSRTQIHPVFAVLNAPKT</sequence>
<gene>
    <name evidence="1" type="ORF">K443DRAFT_403462</name>
</gene>
<accession>A0A0C9Y9C2</accession>
<proteinExistence type="predicted"/>